<keyword evidence="8" id="KW-1185">Reference proteome</keyword>
<keyword evidence="2 5" id="KW-0812">Transmembrane</keyword>
<feature type="transmembrane region" description="Helical" evidence="5">
    <location>
        <begin position="286"/>
        <end position="306"/>
    </location>
</feature>
<feature type="transmembrane region" description="Helical" evidence="5">
    <location>
        <begin position="438"/>
        <end position="458"/>
    </location>
</feature>
<dbReference type="GO" id="GO:0005886">
    <property type="term" value="C:plasma membrane"/>
    <property type="evidence" value="ECO:0007669"/>
    <property type="project" value="TreeGrafter"/>
</dbReference>
<keyword evidence="4 5" id="KW-0472">Membrane</keyword>
<feature type="transmembrane region" description="Helical" evidence="5">
    <location>
        <begin position="81"/>
        <end position="102"/>
    </location>
</feature>
<evidence type="ECO:0000256" key="5">
    <source>
        <dbReference type="SAM" id="Phobius"/>
    </source>
</evidence>
<dbReference type="PROSITE" id="PS50850">
    <property type="entry name" value="MFS"/>
    <property type="match status" value="1"/>
</dbReference>
<evidence type="ECO:0000256" key="2">
    <source>
        <dbReference type="ARBA" id="ARBA00022692"/>
    </source>
</evidence>
<gene>
    <name evidence="7" type="ORF">AOQ71_16420</name>
</gene>
<reference evidence="7 8" key="1">
    <citation type="submission" date="2015-09" db="EMBL/GenBank/DDBJ databases">
        <title>Draft Genome Sequence of Bradyrhizobium manausense Strain BR 3351T, a Novel Symbiotic Nitrogen-Fixing Alphaproteobacterium Isolated from Brazilian Amazon Rain Forest.</title>
        <authorList>
            <person name="De Araujo J.L."/>
            <person name="Zilli J.E."/>
        </authorList>
    </citation>
    <scope>NUCLEOTIDE SEQUENCE [LARGE SCALE GENOMIC DNA]</scope>
    <source>
        <strain evidence="7 8">BR3351</strain>
    </source>
</reference>
<evidence type="ECO:0000256" key="4">
    <source>
        <dbReference type="ARBA" id="ARBA00023136"/>
    </source>
</evidence>
<feature type="domain" description="Major facilitator superfamily (MFS) profile" evidence="6">
    <location>
        <begin position="36"/>
        <end position="465"/>
    </location>
</feature>
<dbReference type="STRING" id="989370.AOQ71_16420"/>
<evidence type="ECO:0000256" key="3">
    <source>
        <dbReference type="ARBA" id="ARBA00022989"/>
    </source>
</evidence>
<feature type="transmembrane region" description="Helical" evidence="5">
    <location>
        <begin position="133"/>
        <end position="156"/>
    </location>
</feature>
<dbReference type="PANTHER" id="PTHR23508:SF10">
    <property type="entry name" value="CARBOXYLIC ACID TRANSPORTER PROTEIN HOMOLOG"/>
    <property type="match status" value="1"/>
</dbReference>
<protein>
    <submittedName>
        <fullName evidence="7">MFS transporter</fullName>
    </submittedName>
</protein>
<sequence length="472" mass="51666">MTAIAERPAEPLPHAHAAAITARIDRLPENRHTWRLAVLISLAGMFEVYDLYQTAYVPTGLVRSGIFSEGGKGLFGLPDQAAFASSTFLGLFIGAIAFASVADRFGRKTIFLWALVGYSIATLVMALQSTANGILACRLLAGIGLGVELVTIDAYLVEIVPKHMRGKAAAIMHAIAYLAIPLVAFVSYLLIPLDPLGVAGWRWVVLIGAGGAAFVWWLRVNLPESPRWLAQHGNIEAADRIVSEIEQQLEQDLGHALPAPAPEIVGVPRRASFAEIWQPPYRQRTIMLMAFNFFQTIGFFGFTNWLPTLLAAQGHSITKSLFYSAVIAVAFPLWAVLWGFTVAERYERKWQIVVASGATAGLGLIFAMLTVPSLLILCGTLIVGANTLMSYAYHPYQAELYPTEVRARAVGFVYSFSRLSTVFTSFIIAFLLRDFGAQWVFVFISLSMFVVMGSIGIYGPLTRGRSLEDIAR</sequence>
<evidence type="ECO:0000259" key="6">
    <source>
        <dbReference type="PROSITE" id="PS50850"/>
    </source>
</evidence>
<feature type="transmembrane region" description="Helical" evidence="5">
    <location>
        <begin position="33"/>
        <end position="52"/>
    </location>
</feature>
<evidence type="ECO:0000313" key="8">
    <source>
        <dbReference type="Proteomes" id="UP000051936"/>
    </source>
</evidence>
<dbReference type="InterPro" id="IPR005829">
    <property type="entry name" value="Sugar_transporter_CS"/>
</dbReference>
<dbReference type="CDD" id="cd17316">
    <property type="entry name" value="MFS_SV2_like"/>
    <property type="match status" value="1"/>
</dbReference>
<evidence type="ECO:0000313" key="7">
    <source>
        <dbReference type="EMBL" id="KRQ12793.1"/>
    </source>
</evidence>
<feature type="transmembrane region" description="Helical" evidence="5">
    <location>
        <begin position="203"/>
        <end position="222"/>
    </location>
</feature>
<dbReference type="InterPro" id="IPR036259">
    <property type="entry name" value="MFS_trans_sf"/>
</dbReference>
<dbReference type="AlphaFoldDB" id="A0A0R3DSU0"/>
<dbReference type="InterPro" id="IPR005828">
    <property type="entry name" value="MFS_sugar_transport-like"/>
</dbReference>
<dbReference type="EMBL" id="LJYG01000062">
    <property type="protein sequence ID" value="KRQ12793.1"/>
    <property type="molecule type" value="Genomic_DNA"/>
</dbReference>
<name>A0A0R3DSU0_9BRAD</name>
<accession>A0A0R3DSU0</accession>
<comment type="subcellular location">
    <subcellularLocation>
        <location evidence="1">Membrane</location>
        <topology evidence="1">Multi-pass membrane protein</topology>
    </subcellularLocation>
</comment>
<dbReference type="Proteomes" id="UP000051936">
    <property type="component" value="Unassembled WGS sequence"/>
</dbReference>
<feature type="transmembrane region" description="Helical" evidence="5">
    <location>
        <begin position="109"/>
        <end position="127"/>
    </location>
</feature>
<proteinExistence type="predicted"/>
<organism evidence="7 8">
    <name type="scientific">Bradyrhizobium manausense</name>
    <dbReference type="NCBI Taxonomy" id="989370"/>
    <lineage>
        <taxon>Bacteria</taxon>
        <taxon>Pseudomonadati</taxon>
        <taxon>Pseudomonadota</taxon>
        <taxon>Alphaproteobacteria</taxon>
        <taxon>Hyphomicrobiales</taxon>
        <taxon>Nitrobacteraceae</taxon>
        <taxon>Bradyrhizobium</taxon>
    </lineage>
</organism>
<dbReference type="InterPro" id="IPR020846">
    <property type="entry name" value="MFS_dom"/>
</dbReference>
<evidence type="ECO:0000256" key="1">
    <source>
        <dbReference type="ARBA" id="ARBA00004141"/>
    </source>
</evidence>
<dbReference type="SUPFAM" id="SSF103473">
    <property type="entry name" value="MFS general substrate transporter"/>
    <property type="match status" value="1"/>
</dbReference>
<feature type="transmembrane region" description="Helical" evidence="5">
    <location>
        <begin position="321"/>
        <end position="343"/>
    </location>
</feature>
<feature type="transmembrane region" description="Helical" evidence="5">
    <location>
        <begin position="413"/>
        <end position="432"/>
    </location>
</feature>
<dbReference type="Gene3D" id="1.20.1250.20">
    <property type="entry name" value="MFS general substrate transporter like domains"/>
    <property type="match status" value="1"/>
</dbReference>
<comment type="caution">
    <text evidence="7">The sequence shown here is derived from an EMBL/GenBank/DDBJ whole genome shotgun (WGS) entry which is preliminary data.</text>
</comment>
<keyword evidence="3 5" id="KW-1133">Transmembrane helix</keyword>
<dbReference type="PROSITE" id="PS00217">
    <property type="entry name" value="SUGAR_TRANSPORT_2"/>
    <property type="match status" value="1"/>
</dbReference>
<dbReference type="PANTHER" id="PTHR23508">
    <property type="entry name" value="CARBOXYLIC ACID TRANSPORTER PROTEIN HOMOLOG"/>
    <property type="match status" value="1"/>
</dbReference>
<dbReference type="GO" id="GO:0046943">
    <property type="term" value="F:carboxylic acid transmembrane transporter activity"/>
    <property type="evidence" value="ECO:0007669"/>
    <property type="project" value="TreeGrafter"/>
</dbReference>
<feature type="transmembrane region" description="Helical" evidence="5">
    <location>
        <begin position="168"/>
        <end position="191"/>
    </location>
</feature>
<dbReference type="Pfam" id="PF00083">
    <property type="entry name" value="Sugar_tr"/>
    <property type="match status" value="1"/>
</dbReference>